<keyword evidence="2" id="KW-1185">Reference proteome</keyword>
<dbReference type="EMBL" id="JBIAMX010000012">
    <property type="protein sequence ID" value="MFF0545053.1"/>
    <property type="molecule type" value="Genomic_DNA"/>
</dbReference>
<accession>A0ABW6PS35</accession>
<evidence type="ECO:0000313" key="1">
    <source>
        <dbReference type="EMBL" id="MFF0545053.1"/>
    </source>
</evidence>
<reference evidence="1 2" key="1">
    <citation type="submission" date="2024-10" db="EMBL/GenBank/DDBJ databases">
        <title>The Natural Products Discovery Center: Release of the First 8490 Sequenced Strains for Exploring Actinobacteria Biosynthetic Diversity.</title>
        <authorList>
            <person name="Kalkreuter E."/>
            <person name="Kautsar S.A."/>
            <person name="Yang D."/>
            <person name="Bader C.D."/>
            <person name="Teijaro C.N."/>
            <person name="Fluegel L."/>
            <person name="Davis C.M."/>
            <person name="Simpson J.R."/>
            <person name="Lauterbach L."/>
            <person name="Steele A.D."/>
            <person name="Gui C."/>
            <person name="Meng S."/>
            <person name="Li G."/>
            <person name="Viehrig K."/>
            <person name="Ye F."/>
            <person name="Su P."/>
            <person name="Kiefer A.F."/>
            <person name="Nichols A."/>
            <person name="Cepeda A.J."/>
            <person name="Yan W."/>
            <person name="Fan B."/>
            <person name="Jiang Y."/>
            <person name="Adhikari A."/>
            <person name="Zheng C.-J."/>
            <person name="Schuster L."/>
            <person name="Cowan T.M."/>
            <person name="Smanski M.J."/>
            <person name="Chevrette M.G."/>
            <person name="De Carvalho L.P.S."/>
            <person name="Shen B."/>
        </authorList>
    </citation>
    <scope>NUCLEOTIDE SEQUENCE [LARGE SCALE GENOMIC DNA]</scope>
    <source>
        <strain evidence="1 2">NPDC004045</strain>
    </source>
</reference>
<protein>
    <submittedName>
        <fullName evidence="1">Uncharacterized protein</fullName>
    </submittedName>
</protein>
<comment type="caution">
    <text evidence="1">The sequence shown here is derived from an EMBL/GenBank/DDBJ whole genome shotgun (WGS) entry which is preliminary data.</text>
</comment>
<name>A0ABW6PS35_9NOCA</name>
<dbReference type="Proteomes" id="UP001601444">
    <property type="component" value="Unassembled WGS sequence"/>
</dbReference>
<sequence length="196" mass="20633">MQMHPIGIHARTTGLIRQCLTVTERLSAGLRHLDTAVDGRLAADPDATGTFDTYLDAARRWITAVEIGGGRVLADLDGFAERVEADLRSPATPPSAPAALASGIVLDQRHLDAATTLRGRLADHLTDLVALRDRSSGAGLAAVRGAARGAADGRLLRARMADTRALAEEYRDVAAGLLSVADRIRARGCRPGTVLA</sequence>
<evidence type="ECO:0000313" key="2">
    <source>
        <dbReference type="Proteomes" id="UP001601444"/>
    </source>
</evidence>
<dbReference type="RefSeq" id="WP_387701543.1">
    <property type="nucleotide sequence ID" value="NZ_JBIAMX010000012.1"/>
</dbReference>
<gene>
    <name evidence="1" type="ORF">ACFYTF_19670</name>
</gene>
<organism evidence="1 2">
    <name type="scientific">Nocardia thailandica</name>
    <dbReference type="NCBI Taxonomy" id="257275"/>
    <lineage>
        <taxon>Bacteria</taxon>
        <taxon>Bacillati</taxon>
        <taxon>Actinomycetota</taxon>
        <taxon>Actinomycetes</taxon>
        <taxon>Mycobacteriales</taxon>
        <taxon>Nocardiaceae</taxon>
        <taxon>Nocardia</taxon>
    </lineage>
</organism>
<proteinExistence type="predicted"/>